<evidence type="ECO:0000313" key="4">
    <source>
        <dbReference type="Proteomes" id="UP000000589"/>
    </source>
</evidence>
<evidence type="ECO:0000313" key="3">
    <source>
        <dbReference type="MGI" id="MGI:3039573"/>
    </source>
</evidence>
<protein>
    <submittedName>
        <fullName evidence="2">Tubulin tyrosine ligase-like family, member 12</fullName>
    </submittedName>
</protein>
<dbReference type="ExpressionAtlas" id="F2Z423">
    <property type="expression patterns" value="baseline and differential"/>
</dbReference>
<evidence type="ECO:0000256" key="1">
    <source>
        <dbReference type="SAM" id="MobiDB-lite"/>
    </source>
</evidence>
<reference evidence="2 4" key="3">
    <citation type="journal article" date="2011" name="PLoS Biol.">
        <title>Modernizing reference genome assemblies.</title>
        <authorList>
            <person name="Church D.M."/>
            <person name="Schneider V.A."/>
            <person name="Graves T."/>
            <person name="Auger K."/>
            <person name="Cunningham F."/>
            <person name="Bouk N."/>
            <person name="Chen H.C."/>
            <person name="Agarwala R."/>
            <person name="McLaren W.M."/>
            <person name="Ritchie G.R."/>
            <person name="Albracht D."/>
            <person name="Kremitzki M."/>
            <person name="Rock S."/>
            <person name="Kotkiewicz H."/>
            <person name="Kremitzki C."/>
            <person name="Wollam A."/>
            <person name="Trani L."/>
            <person name="Fulton L."/>
            <person name="Fulton R."/>
            <person name="Matthews L."/>
            <person name="Whitehead S."/>
            <person name="Chow W."/>
            <person name="Torrance J."/>
            <person name="Dunn M."/>
            <person name="Harden G."/>
            <person name="Threadgold G."/>
            <person name="Wood J."/>
            <person name="Collins J."/>
            <person name="Heath P."/>
            <person name="Griffiths G."/>
            <person name="Pelan S."/>
            <person name="Grafham D."/>
            <person name="Eichler E.E."/>
            <person name="Weinstock G."/>
            <person name="Mardis E.R."/>
            <person name="Wilson R.K."/>
            <person name="Howe K."/>
            <person name="Flicek P."/>
            <person name="Hubbard T."/>
        </authorList>
    </citation>
    <scope>NUCLEOTIDE SEQUENCE [LARGE SCALE GENOMIC DNA]</scope>
    <source>
        <strain evidence="2 4">C57BL/6J</strain>
    </source>
</reference>
<evidence type="ECO:0007829" key="5">
    <source>
        <dbReference type="PeptideAtlas" id="F2Z423"/>
    </source>
</evidence>
<reference evidence="2" key="5">
    <citation type="submission" date="2025-09" db="UniProtKB">
        <authorList>
            <consortium name="Ensembl"/>
        </authorList>
    </citation>
    <scope>IDENTIFICATION</scope>
    <source>
        <strain evidence="2">C57BL/6J</strain>
    </source>
</reference>
<dbReference type="MGI" id="MGI:3039573">
    <property type="gene designation" value="Ttll12"/>
</dbReference>
<reference evidence="2" key="4">
    <citation type="submission" date="2025-08" db="UniProtKB">
        <authorList>
            <consortium name="Ensembl"/>
        </authorList>
    </citation>
    <scope>IDENTIFICATION</scope>
    <source>
        <strain evidence="2">C57BL/6J</strain>
    </source>
</reference>
<gene>
    <name evidence="2 3" type="primary">Ttll12</name>
</gene>
<evidence type="ECO:0007829" key="7">
    <source>
        <dbReference type="PubMed" id="21183079"/>
    </source>
</evidence>
<reference evidence="2 4" key="1">
    <citation type="journal article" date="2009" name="PLoS Biol.">
        <title>Lineage-specific biology revealed by a finished genome assembly of the mouse.</title>
        <authorList>
            <consortium name="Mouse Genome Sequencing Consortium"/>
            <person name="Church D.M."/>
            <person name="Goodstadt L."/>
            <person name="Hillier L.W."/>
            <person name="Zody M.C."/>
            <person name="Goldstein S."/>
            <person name="She X."/>
            <person name="Bult C.J."/>
            <person name="Agarwala R."/>
            <person name="Cherry J.L."/>
            <person name="DiCuccio M."/>
            <person name="Hlavina W."/>
            <person name="Kapustin Y."/>
            <person name="Meric P."/>
            <person name="Maglott D."/>
            <person name="Birtle Z."/>
            <person name="Marques A.C."/>
            <person name="Graves T."/>
            <person name="Zhou S."/>
            <person name="Teague B."/>
            <person name="Potamousis K."/>
            <person name="Churas C."/>
            <person name="Place M."/>
            <person name="Herschleb J."/>
            <person name="Runnheim R."/>
            <person name="Forrest D."/>
            <person name="Amos-Landgraf J."/>
            <person name="Schwartz D.C."/>
            <person name="Cheng Z."/>
            <person name="Lindblad-Toh K."/>
            <person name="Eichler E.E."/>
            <person name="Ponting C.P."/>
        </authorList>
    </citation>
    <scope>NUCLEOTIDE SEQUENCE [LARGE SCALE GENOMIC DNA]</scope>
    <source>
        <strain evidence="2 4">C57BL/6J</strain>
    </source>
</reference>
<dbReference type="Proteomes" id="UP000000589">
    <property type="component" value="Chromosome 15"/>
</dbReference>
<sequence>MEIQSGPQPGSPGRAERLNARLLDEFVSLHGPTLRASGVPERLWGRLLHKLEHEHLPHRPCLDVPCGACTQTAAAGTWTPAPDGQPHGHRVPWGSAQPRGCGPSAGGDVEIQPDLSAGPWDSRREGASVVHHGRVWLEDPALRHAQLRHCSLLLHAPAGGIHAAVAPKGPRHRRGGDPGLCLRRGRPSDPEMHAAALGPRRHAGPQLLYA</sequence>
<dbReference type="AGR" id="MGI:3039573"/>
<dbReference type="HOGENOM" id="CLU_1309753_0_0_1"/>
<dbReference type="jPOST" id="F2Z423"/>
<reference evidence="7" key="2">
    <citation type="journal article" date="2010" name="Cell">
        <title>A tissue-specific atlas of mouse protein phosphorylation and expression.</title>
        <authorList>
            <person name="Huttlin E.L."/>
            <person name="Jedrychowski M.P."/>
            <person name="Elias J.E."/>
            <person name="Goswami T."/>
            <person name="Rad R."/>
            <person name="Beausoleil S.A."/>
            <person name="Villen J."/>
            <person name="Haas W."/>
            <person name="Sowa M.E."/>
            <person name="Gygi S.P."/>
        </authorList>
    </citation>
    <scope>IDENTIFICATION BY MASS SPECTROMETRY [LARGE SCALE ANALYSIS]</scope>
</reference>
<proteinExistence type="evidence at protein level"/>
<feature type="region of interest" description="Disordered" evidence="1">
    <location>
        <begin position="167"/>
        <end position="210"/>
    </location>
</feature>
<dbReference type="AlphaFoldDB" id="F2Z423"/>
<dbReference type="ProteomicsDB" id="357424"/>
<dbReference type="Ensembl" id="ENSMUST00000136066.8">
    <property type="protein sequence ID" value="ENSMUSP00000117161.2"/>
    <property type="gene ID" value="ENSMUSG00000016757.12"/>
</dbReference>
<accession>F2Z423</accession>
<dbReference type="VEuPathDB" id="HostDB:ENSMUSG00000016757"/>
<dbReference type="Bgee" id="ENSMUSG00000016757">
    <property type="expression patterns" value="Expressed in ectoplacental cone and 227 other cell types or tissues"/>
</dbReference>
<dbReference type="Antibodypedia" id="27494">
    <property type="antibodies" value="278 antibodies from 18 providers"/>
</dbReference>
<keyword evidence="4" id="KW-1185">Reference proteome</keyword>
<dbReference type="PeptideAtlas" id="F2Z423"/>
<dbReference type="GeneTree" id="ENSGT00390000006760"/>
<dbReference type="SMR" id="F2Z423"/>
<organism evidence="2 4">
    <name type="scientific">Mus musculus</name>
    <name type="common">Mouse</name>
    <dbReference type="NCBI Taxonomy" id="10090"/>
    <lineage>
        <taxon>Eukaryota</taxon>
        <taxon>Metazoa</taxon>
        <taxon>Chordata</taxon>
        <taxon>Craniata</taxon>
        <taxon>Vertebrata</taxon>
        <taxon>Euteleostomi</taxon>
        <taxon>Mammalia</taxon>
        <taxon>Eutheria</taxon>
        <taxon>Euarchontoglires</taxon>
        <taxon>Glires</taxon>
        <taxon>Rodentia</taxon>
        <taxon>Myomorpha</taxon>
        <taxon>Muroidea</taxon>
        <taxon>Muridae</taxon>
        <taxon>Murinae</taxon>
        <taxon>Mus</taxon>
        <taxon>Mus</taxon>
    </lineage>
</organism>
<evidence type="ECO:0000313" key="2">
    <source>
        <dbReference type="Ensembl" id="ENSMUSP00000117161.2"/>
    </source>
</evidence>
<keyword evidence="5 6" id="KW-1267">Proteomics identification</keyword>
<name>F2Z423_MOUSE</name>
<evidence type="ECO:0007829" key="6">
    <source>
        <dbReference type="ProteomicsDB" id="F2Z423"/>
    </source>
</evidence>